<evidence type="ECO:0000313" key="3">
    <source>
        <dbReference type="Proteomes" id="UP000317257"/>
    </source>
</evidence>
<comment type="caution">
    <text evidence="2">The sequence shown here is derived from an EMBL/GenBank/DDBJ whole genome shotgun (WGS) entry which is preliminary data.</text>
</comment>
<dbReference type="InterPro" id="IPR007175">
    <property type="entry name" value="Rpr2/Snm1/Rpp21"/>
</dbReference>
<evidence type="ECO:0000256" key="1">
    <source>
        <dbReference type="SAM" id="MobiDB-lite"/>
    </source>
</evidence>
<feature type="compositionally biased region" description="Polar residues" evidence="1">
    <location>
        <begin position="92"/>
        <end position="101"/>
    </location>
</feature>
<accession>A0A5C6G8L6</accession>
<evidence type="ECO:0008006" key="4">
    <source>
        <dbReference type="Google" id="ProtNLM"/>
    </source>
</evidence>
<dbReference type="AlphaFoldDB" id="A0A5C6G8L6"/>
<protein>
    <recommendedName>
        <fullName evidence="4">DUF866 domain protein</fullName>
    </recommendedName>
</protein>
<dbReference type="Pfam" id="PF04032">
    <property type="entry name" value="Rpr2"/>
    <property type="match status" value="1"/>
</dbReference>
<proteinExistence type="predicted"/>
<dbReference type="Proteomes" id="UP000317257">
    <property type="component" value="Unassembled WGS sequence"/>
</dbReference>
<feature type="region of interest" description="Disordered" evidence="1">
    <location>
        <begin position="74"/>
        <end position="102"/>
    </location>
</feature>
<reference evidence="3" key="1">
    <citation type="submission" date="2018-12" db="EMBL/GenBank/DDBJ databases">
        <title>The complete genome of Metarhizium rileyi, a key fungal pathogen of Lepidoptera.</title>
        <authorList>
            <person name="Binneck E."/>
            <person name="Lastra C.C.L."/>
            <person name="Sosa-Gomez D.R."/>
        </authorList>
    </citation>
    <scope>NUCLEOTIDE SEQUENCE [LARGE SCALE GENOMIC DNA]</scope>
    <source>
        <strain evidence="3">Cep018-CH2</strain>
    </source>
</reference>
<gene>
    <name evidence="2" type="ORF">ED733_004839</name>
</gene>
<dbReference type="GO" id="GO:0006396">
    <property type="term" value="P:RNA processing"/>
    <property type="evidence" value="ECO:0007669"/>
    <property type="project" value="InterPro"/>
</dbReference>
<organism evidence="2 3">
    <name type="scientific">Metarhizium rileyi (strain RCEF 4871)</name>
    <name type="common">Nomuraea rileyi</name>
    <dbReference type="NCBI Taxonomy" id="1649241"/>
    <lineage>
        <taxon>Eukaryota</taxon>
        <taxon>Fungi</taxon>
        <taxon>Dikarya</taxon>
        <taxon>Ascomycota</taxon>
        <taxon>Pezizomycotina</taxon>
        <taxon>Sordariomycetes</taxon>
        <taxon>Hypocreomycetidae</taxon>
        <taxon>Hypocreales</taxon>
        <taxon>Clavicipitaceae</taxon>
        <taxon>Metarhizium</taxon>
    </lineage>
</organism>
<name>A0A5C6G8L6_METRR</name>
<dbReference type="EMBL" id="SBHS01000013">
    <property type="protein sequence ID" value="TWU74102.1"/>
    <property type="molecule type" value="Genomic_DNA"/>
</dbReference>
<sequence length="186" mass="20423">MASNQLAAGLNYLTDAAHLLLLAAPETSAHLMRQRGELMFHNNLIQHEVQRQHVCIACGHIMIPGDKTILKLEPRKIQEPRRQGASRKSQEKPNATSSGPTKSIWCGRCSRVTRVSLPAPEVVTRRNATRVAIAKKSLLVQAQNQKVTANASSKKRAKNRKGGLQALLSGQQKNMTNSLTLADFMA</sequence>
<evidence type="ECO:0000313" key="2">
    <source>
        <dbReference type="EMBL" id="TWU74102.1"/>
    </source>
</evidence>